<reference evidence="1" key="1">
    <citation type="journal article" date="2023" name="G3 (Bethesda)">
        <title>A reference genome for the long-term kleptoplast-retaining sea slug Elysia crispata morphotype clarki.</title>
        <authorList>
            <person name="Eastman K.E."/>
            <person name="Pendleton A.L."/>
            <person name="Shaikh M.A."/>
            <person name="Suttiyut T."/>
            <person name="Ogas R."/>
            <person name="Tomko P."/>
            <person name="Gavelis G."/>
            <person name="Widhalm J.R."/>
            <person name="Wisecaver J.H."/>
        </authorList>
    </citation>
    <scope>NUCLEOTIDE SEQUENCE</scope>
    <source>
        <strain evidence="1">ECLA1</strain>
    </source>
</reference>
<accession>A0AAE1E1Z7</accession>
<evidence type="ECO:0000313" key="2">
    <source>
        <dbReference type="Proteomes" id="UP001283361"/>
    </source>
</evidence>
<dbReference type="EMBL" id="JAWDGP010001522">
    <property type="protein sequence ID" value="KAK3790650.1"/>
    <property type="molecule type" value="Genomic_DNA"/>
</dbReference>
<protein>
    <submittedName>
        <fullName evidence="1">Uncharacterized protein</fullName>
    </submittedName>
</protein>
<sequence length="128" mass="14259">MAVSKSGVCSRSQDRFVYPLCQQGEALRHHKNIPQLTRGPWYQSGGRLAGPLTYNNMIDREECGRERISGVFKPKVFLMSRCDNLKSKAITGGQWTGSPPSIDSLAKGNPKLETGRFNDTVLLFLDQT</sequence>
<dbReference type="Proteomes" id="UP001283361">
    <property type="component" value="Unassembled WGS sequence"/>
</dbReference>
<name>A0AAE1E1Z7_9GAST</name>
<organism evidence="1 2">
    <name type="scientific">Elysia crispata</name>
    <name type="common">lettuce slug</name>
    <dbReference type="NCBI Taxonomy" id="231223"/>
    <lineage>
        <taxon>Eukaryota</taxon>
        <taxon>Metazoa</taxon>
        <taxon>Spiralia</taxon>
        <taxon>Lophotrochozoa</taxon>
        <taxon>Mollusca</taxon>
        <taxon>Gastropoda</taxon>
        <taxon>Heterobranchia</taxon>
        <taxon>Euthyneura</taxon>
        <taxon>Panpulmonata</taxon>
        <taxon>Sacoglossa</taxon>
        <taxon>Placobranchoidea</taxon>
        <taxon>Plakobranchidae</taxon>
        <taxon>Elysia</taxon>
    </lineage>
</organism>
<gene>
    <name evidence="1" type="ORF">RRG08_048776</name>
</gene>
<dbReference type="AlphaFoldDB" id="A0AAE1E1Z7"/>
<keyword evidence="2" id="KW-1185">Reference proteome</keyword>
<proteinExistence type="predicted"/>
<evidence type="ECO:0000313" key="1">
    <source>
        <dbReference type="EMBL" id="KAK3790650.1"/>
    </source>
</evidence>
<comment type="caution">
    <text evidence="1">The sequence shown here is derived from an EMBL/GenBank/DDBJ whole genome shotgun (WGS) entry which is preliminary data.</text>
</comment>